<keyword evidence="2" id="KW-1185">Reference proteome</keyword>
<dbReference type="STRING" id="706191.PANA_0622"/>
<proteinExistence type="predicted"/>
<dbReference type="Proteomes" id="UP000001702">
    <property type="component" value="Chromosome"/>
</dbReference>
<organism evidence="1 2">
    <name type="scientific">Pantoea ananatis (strain LMG 20103)</name>
    <dbReference type="NCBI Taxonomy" id="706191"/>
    <lineage>
        <taxon>Bacteria</taxon>
        <taxon>Pseudomonadati</taxon>
        <taxon>Pseudomonadota</taxon>
        <taxon>Gammaproteobacteria</taxon>
        <taxon>Enterobacterales</taxon>
        <taxon>Erwiniaceae</taxon>
        <taxon>Pantoea</taxon>
    </lineage>
</organism>
<dbReference type="EMBL" id="CP001875">
    <property type="protein sequence ID" value="ADD75789.1"/>
    <property type="molecule type" value="Genomic_DNA"/>
</dbReference>
<protein>
    <submittedName>
        <fullName evidence="1">Uncharacterized protein</fullName>
    </submittedName>
</protein>
<dbReference type="KEGG" id="pam:PANA_0622"/>
<accession>D4GJH9</accession>
<sequence>MVKLTFLLAVIVMTAAGIVVFMFRQDSVHCIANINYIRGGETFSVIASHDMRNGQGIIAITGRLTDSAHKVISLSKIIRFTYQREGDLYLARSTLIEPSPDNQMSLEEQQKWLPAFFITVGATFPFVIKRTGLQTWVFYSGPVPLYLCEK</sequence>
<evidence type="ECO:0000313" key="1">
    <source>
        <dbReference type="EMBL" id="ADD75789.1"/>
    </source>
</evidence>
<dbReference type="HOGENOM" id="CLU_1719545_0_0_6"/>
<reference evidence="1 2" key="1">
    <citation type="journal article" date="2010" name="J. Bacteriol.">
        <title>Genome sequence of Pantoea ananatis LMG20103, the causative agent of Eucalyptus blight and dieback.</title>
        <authorList>
            <person name="De Maayer P."/>
            <person name="Chan W.Y."/>
            <person name="Venter S.N."/>
            <person name="Toth I.K."/>
            <person name="Birch P.R."/>
            <person name="Joubert F."/>
            <person name="Coutinho T.A."/>
        </authorList>
    </citation>
    <scope>NUCLEOTIDE SEQUENCE [LARGE SCALE GENOMIC DNA]</scope>
    <source>
        <strain evidence="1 2">LMG 20103</strain>
    </source>
</reference>
<name>D4GJH9_PANAM</name>
<dbReference type="AlphaFoldDB" id="D4GJH9"/>
<evidence type="ECO:0000313" key="2">
    <source>
        <dbReference type="Proteomes" id="UP000001702"/>
    </source>
</evidence>
<gene>
    <name evidence="1" type="ordered locus">PANA_0622</name>
</gene>
<dbReference type="eggNOG" id="ENOG5033H3U">
    <property type="taxonomic scope" value="Bacteria"/>
</dbReference>